<feature type="transmembrane region" description="Helical" evidence="3">
    <location>
        <begin position="61"/>
        <end position="78"/>
    </location>
</feature>
<keyword evidence="6" id="KW-1185">Reference proteome</keyword>
<dbReference type="Gene3D" id="3.30.70.270">
    <property type="match status" value="1"/>
</dbReference>
<evidence type="ECO:0000256" key="1">
    <source>
        <dbReference type="ARBA" id="ARBA00012528"/>
    </source>
</evidence>
<sequence>MKLDFTTLFTIILLNSIGFAIIWAIISVSYRSMLAARYWFAALMMTFLSGPFLIFGEQSQWLNYTGNVLVIFGLGLIWQGIRVFLKQPPLWGWLTLLVSASILAMAFLGSSQPTNNVIFALGQIVPMGVALFTLITTGSRQTGTWVAAGSCSLLIIGQTLEAITNTLRLADVMSTEAYYDYASWFLVLAILGVSISNLGFLLMTVDQMRNELYVLAIRDELTGLPNRRALMKKIKDIEKKAKHSHLHVATLMIDFDKFKTINDNYGHSTGDAALIHFSGVIKRNLRDNDFFARMGGDEFCILMPAIEMPEALVIVEQITKAIASTPLDWRGTRLTMSTSIGINHWNSSSGTSLMLSLSYADDNLIHTKYALRKLDPLISIHSHKEIKVGTRAEP</sequence>
<organism evidence="5 6">
    <name type="scientific">Pseudochrobactrum kiredjianiae</name>
    <dbReference type="NCBI Taxonomy" id="386305"/>
    <lineage>
        <taxon>Bacteria</taxon>
        <taxon>Pseudomonadati</taxon>
        <taxon>Pseudomonadota</taxon>
        <taxon>Alphaproteobacteria</taxon>
        <taxon>Hyphomicrobiales</taxon>
        <taxon>Brucellaceae</taxon>
        <taxon>Pseudochrobactrum</taxon>
    </lineage>
</organism>
<dbReference type="PANTHER" id="PTHR45138">
    <property type="entry name" value="REGULATORY COMPONENTS OF SENSORY TRANSDUCTION SYSTEM"/>
    <property type="match status" value="1"/>
</dbReference>
<evidence type="ECO:0000313" key="6">
    <source>
        <dbReference type="Proteomes" id="UP001597263"/>
    </source>
</evidence>
<keyword evidence="3" id="KW-0812">Transmembrane</keyword>
<protein>
    <recommendedName>
        <fullName evidence="1">diguanylate cyclase</fullName>
        <ecNumber evidence="1">2.7.7.65</ecNumber>
    </recommendedName>
</protein>
<dbReference type="InterPro" id="IPR050469">
    <property type="entry name" value="Diguanylate_Cyclase"/>
</dbReference>
<comment type="caution">
    <text evidence="5">The sequence shown here is derived from an EMBL/GenBank/DDBJ whole genome shotgun (WGS) entry which is preliminary data.</text>
</comment>
<keyword evidence="3" id="KW-0472">Membrane</keyword>
<dbReference type="SUPFAM" id="SSF55073">
    <property type="entry name" value="Nucleotide cyclase"/>
    <property type="match status" value="1"/>
</dbReference>
<dbReference type="InterPro" id="IPR043128">
    <property type="entry name" value="Rev_trsase/Diguanyl_cyclase"/>
</dbReference>
<feature type="transmembrane region" description="Helical" evidence="3">
    <location>
        <begin position="181"/>
        <end position="203"/>
    </location>
</feature>
<feature type="transmembrane region" description="Helical" evidence="3">
    <location>
        <begin position="90"/>
        <end position="111"/>
    </location>
</feature>
<dbReference type="CDD" id="cd01949">
    <property type="entry name" value="GGDEF"/>
    <property type="match status" value="1"/>
</dbReference>
<dbReference type="PROSITE" id="PS50887">
    <property type="entry name" value="GGDEF"/>
    <property type="match status" value="1"/>
</dbReference>
<proteinExistence type="predicted"/>
<evidence type="ECO:0000313" key="5">
    <source>
        <dbReference type="EMBL" id="MFD1226528.1"/>
    </source>
</evidence>
<reference evidence="6" key="1">
    <citation type="journal article" date="2019" name="Int. J. Syst. Evol. Microbiol.">
        <title>The Global Catalogue of Microorganisms (GCM) 10K type strain sequencing project: providing services to taxonomists for standard genome sequencing and annotation.</title>
        <authorList>
            <consortium name="The Broad Institute Genomics Platform"/>
            <consortium name="The Broad Institute Genome Sequencing Center for Infectious Disease"/>
            <person name="Wu L."/>
            <person name="Ma J."/>
        </authorList>
    </citation>
    <scope>NUCLEOTIDE SEQUENCE [LARGE SCALE GENOMIC DNA]</scope>
    <source>
        <strain evidence="6">CCUG 49584</strain>
    </source>
</reference>
<feature type="transmembrane region" description="Helical" evidence="3">
    <location>
        <begin position="142"/>
        <end position="161"/>
    </location>
</feature>
<dbReference type="Proteomes" id="UP001597263">
    <property type="component" value="Unassembled WGS sequence"/>
</dbReference>
<keyword evidence="3" id="KW-1133">Transmembrane helix</keyword>
<feature type="transmembrane region" description="Helical" evidence="3">
    <location>
        <begin position="38"/>
        <end position="55"/>
    </location>
</feature>
<evidence type="ECO:0000259" key="4">
    <source>
        <dbReference type="PROSITE" id="PS50887"/>
    </source>
</evidence>
<dbReference type="RefSeq" id="WP_289388970.1">
    <property type="nucleotide sequence ID" value="NZ_JAUCBM010000026.1"/>
</dbReference>
<dbReference type="NCBIfam" id="TIGR00254">
    <property type="entry name" value="GGDEF"/>
    <property type="match status" value="1"/>
</dbReference>
<evidence type="ECO:0000256" key="3">
    <source>
        <dbReference type="SAM" id="Phobius"/>
    </source>
</evidence>
<feature type="transmembrane region" description="Helical" evidence="3">
    <location>
        <begin position="117"/>
        <end position="135"/>
    </location>
</feature>
<dbReference type="InterPro" id="IPR029787">
    <property type="entry name" value="Nucleotide_cyclase"/>
</dbReference>
<evidence type="ECO:0000256" key="2">
    <source>
        <dbReference type="ARBA" id="ARBA00034247"/>
    </source>
</evidence>
<name>A0ABW3V0M8_9HYPH</name>
<dbReference type="SMART" id="SM00267">
    <property type="entry name" value="GGDEF"/>
    <property type="match status" value="1"/>
</dbReference>
<feature type="transmembrane region" description="Helical" evidence="3">
    <location>
        <begin position="6"/>
        <end position="26"/>
    </location>
</feature>
<accession>A0ABW3V0M8</accession>
<dbReference type="InterPro" id="IPR000160">
    <property type="entry name" value="GGDEF_dom"/>
</dbReference>
<dbReference type="Pfam" id="PF00990">
    <property type="entry name" value="GGDEF"/>
    <property type="match status" value="1"/>
</dbReference>
<dbReference type="EC" id="2.7.7.65" evidence="1"/>
<comment type="catalytic activity">
    <reaction evidence="2">
        <text>2 GTP = 3',3'-c-di-GMP + 2 diphosphate</text>
        <dbReference type="Rhea" id="RHEA:24898"/>
        <dbReference type="ChEBI" id="CHEBI:33019"/>
        <dbReference type="ChEBI" id="CHEBI:37565"/>
        <dbReference type="ChEBI" id="CHEBI:58805"/>
        <dbReference type="EC" id="2.7.7.65"/>
    </reaction>
</comment>
<dbReference type="PANTHER" id="PTHR45138:SF9">
    <property type="entry name" value="DIGUANYLATE CYCLASE DGCM-RELATED"/>
    <property type="match status" value="1"/>
</dbReference>
<dbReference type="EMBL" id="JBHTMA010000026">
    <property type="protein sequence ID" value="MFD1226528.1"/>
    <property type="molecule type" value="Genomic_DNA"/>
</dbReference>
<gene>
    <name evidence="5" type="ORF">ACFQ35_05060</name>
</gene>
<feature type="domain" description="GGDEF" evidence="4">
    <location>
        <begin position="246"/>
        <end position="382"/>
    </location>
</feature>